<name>A0A5C3QGT3_9AGAR</name>
<accession>A0A5C3QGT3</accession>
<evidence type="ECO:0000313" key="3">
    <source>
        <dbReference type="EMBL" id="TFL00340.1"/>
    </source>
</evidence>
<dbReference type="InterPro" id="IPR042099">
    <property type="entry name" value="ANL_N_sf"/>
</dbReference>
<dbReference type="Pfam" id="PF23562">
    <property type="entry name" value="AMP-binding_C_3"/>
    <property type="match status" value="1"/>
</dbReference>
<dbReference type="OrthoDB" id="429813at2759"/>
<gene>
    <name evidence="3" type="ORF">BDV98DRAFT_509284</name>
</gene>
<organism evidence="3 4">
    <name type="scientific">Pterulicium gracile</name>
    <dbReference type="NCBI Taxonomy" id="1884261"/>
    <lineage>
        <taxon>Eukaryota</taxon>
        <taxon>Fungi</taxon>
        <taxon>Dikarya</taxon>
        <taxon>Basidiomycota</taxon>
        <taxon>Agaricomycotina</taxon>
        <taxon>Agaricomycetes</taxon>
        <taxon>Agaricomycetidae</taxon>
        <taxon>Agaricales</taxon>
        <taxon>Pleurotineae</taxon>
        <taxon>Pterulaceae</taxon>
        <taxon>Pterulicium</taxon>
    </lineage>
</organism>
<dbReference type="AlphaFoldDB" id="A0A5C3QGT3"/>
<dbReference type="STRING" id="1884261.A0A5C3QGT3"/>
<dbReference type="SUPFAM" id="SSF56801">
    <property type="entry name" value="Acetyl-CoA synthetase-like"/>
    <property type="match status" value="1"/>
</dbReference>
<dbReference type="InterPro" id="IPR000873">
    <property type="entry name" value="AMP-dep_synth/lig_dom"/>
</dbReference>
<evidence type="ECO:0000313" key="4">
    <source>
        <dbReference type="Proteomes" id="UP000305067"/>
    </source>
</evidence>
<keyword evidence="4" id="KW-1185">Reference proteome</keyword>
<reference evidence="3 4" key="1">
    <citation type="journal article" date="2019" name="Nat. Ecol. Evol.">
        <title>Megaphylogeny resolves global patterns of mushroom evolution.</title>
        <authorList>
            <person name="Varga T."/>
            <person name="Krizsan K."/>
            <person name="Foldi C."/>
            <person name="Dima B."/>
            <person name="Sanchez-Garcia M."/>
            <person name="Sanchez-Ramirez S."/>
            <person name="Szollosi G.J."/>
            <person name="Szarkandi J.G."/>
            <person name="Papp V."/>
            <person name="Albert L."/>
            <person name="Andreopoulos W."/>
            <person name="Angelini C."/>
            <person name="Antonin V."/>
            <person name="Barry K.W."/>
            <person name="Bougher N.L."/>
            <person name="Buchanan P."/>
            <person name="Buyck B."/>
            <person name="Bense V."/>
            <person name="Catcheside P."/>
            <person name="Chovatia M."/>
            <person name="Cooper J."/>
            <person name="Damon W."/>
            <person name="Desjardin D."/>
            <person name="Finy P."/>
            <person name="Geml J."/>
            <person name="Haridas S."/>
            <person name="Hughes K."/>
            <person name="Justo A."/>
            <person name="Karasinski D."/>
            <person name="Kautmanova I."/>
            <person name="Kiss B."/>
            <person name="Kocsube S."/>
            <person name="Kotiranta H."/>
            <person name="LaButti K.M."/>
            <person name="Lechner B.E."/>
            <person name="Liimatainen K."/>
            <person name="Lipzen A."/>
            <person name="Lukacs Z."/>
            <person name="Mihaltcheva S."/>
            <person name="Morgado L.N."/>
            <person name="Niskanen T."/>
            <person name="Noordeloos M.E."/>
            <person name="Ohm R.A."/>
            <person name="Ortiz-Santana B."/>
            <person name="Ovrebo C."/>
            <person name="Racz N."/>
            <person name="Riley R."/>
            <person name="Savchenko A."/>
            <person name="Shiryaev A."/>
            <person name="Soop K."/>
            <person name="Spirin V."/>
            <person name="Szebenyi C."/>
            <person name="Tomsovsky M."/>
            <person name="Tulloss R.E."/>
            <person name="Uehling J."/>
            <person name="Grigoriev I.V."/>
            <person name="Vagvolgyi C."/>
            <person name="Papp T."/>
            <person name="Martin F.M."/>
            <person name="Miettinen O."/>
            <person name="Hibbett D.S."/>
            <person name="Nagy L.G."/>
        </authorList>
    </citation>
    <scope>NUCLEOTIDE SEQUENCE [LARGE SCALE GENOMIC DNA]</scope>
    <source>
        <strain evidence="3 4">CBS 309.79</strain>
    </source>
</reference>
<evidence type="ECO:0000256" key="1">
    <source>
        <dbReference type="ARBA" id="ARBA00006432"/>
    </source>
</evidence>
<dbReference type="PANTHER" id="PTHR43201">
    <property type="entry name" value="ACYL-COA SYNTHETASE"/>
    <property type="match status" value="1"/>
</dbReference>
<dbReference type="GO" id="GO:0006631">
    <property type="term" value="P:fatty acid metabolic process"/>
    <property type="evidence" value="ECO:0007669"/>
    <property type="project" value="TreeGrafter"/>
</dbReference>
<feature type="domain" description="AMP-dependent synthetase/ligase" evidence="2">
    <location>
        <begin position="13"/>
        <end position="349"/>
    </location>
</feature>
<dbReference type="PANTHER" id="PTHR43201:SF8">
    <property type="entry name" value="ACYL-COA SYNTHETASE FAMILY MEMBER 3"/>
    <property type="match status" value="1"/>
</dbReference>
<proteinExistence type="inferred from homology"/>
<dbReference type="Pfam" id="PF00501">
    <property type="entry name" value="AMP-binding"/>
    <property type="match status" value="1"/>
</dbReference>
<evidence type="ECO:0000259" key="2">
    <source>
        <dbReference type="Pfam" id="PF00501"/>
    </source>
</evidence>
<dbReference type="Gene3D" id="3.40.50.12780">
    <property type="entry name" value="N-terminal domain of ligase-like"/>
    <property type="match status" value="1"/>
</dbReference>
<dbReference type="GO" id="GO:0031956">
    <property type="term" value="F:medium-chain fatty acid-CoA ligase activity"/>
    <property type="evidence" value="ECO:0007669"/>
    <property type="project" value="TreeGrafter"/>
</dbReference>
<comment type="similarity">
    <text evidence="1">Belongs to the ATP-dependent AMP-binding enzyme family.</text>
</comment>
<dbReference type="EMBL" id="ML178829">
    <property type="protein sequence ID" value="TFL00340.1"/>
    <property type="molecule type" value="Genomic_DNA"/>
</dbReference>
<dbReference type="Proteomes" id="UP000305067">
    <property type="component" value="Unassembled WGS sequence"/>
</dbReference>
<sequence>MSKPIRSHFTLIEAACAKYPDAPAFRVPVLDPGTSDKLAEWKAISYKKFSGDILTQASFWGLILRQHGAEKGSVVSVWYREWLCRIEGMSYADVTLTYGLSRAGYTVELISLSIPSPEAVFDLIRLANSKFLICDSSKRSPIQDTETQSKCPVPVHWYSSSDHYYRNIAAGVKPDQEMPKTVEELVKDPKGIAFILHTSGSTSGRPKLVPWSWEWLDMTIESLPGFHELSKGAVSWIGNACHAGQNLSMINVFFHCLSVVQPTRLDFSSDELKDMVKRCNLRMLLQFPSYFAAHVKRARTDPELLQILRDLEGIYLGGMALTEDDLAWCVHKGLPLVLAFGSTEYGLLLKSKPVTIPPVYEVNVEPEALAFMSIHDDTANDQDTSENEEDLKELIVLGTSKRCPASSLTAQDGNFHTGDLFVEVGPGKYESRGRGDDWIKLANAGRCDTRAIEANVLHTCPDIVHACVIIGSLRPEIVLVVEYIPSISSTPQLSPEDEDKIKTDILQRLAPVQAKMWGYEKVLHKRQIRVVEKGSLPRTGSKGNIRRKEVERAYKSELDRVYVEGFRA</sequence>
<protein>
    <submittedName>
        <fullName evidence="3">Acetyl-CoA synthetase-like protein</fullName>
    </submittedName>
</protein>